<comment type="similarity">
    <text evidence="1">Belongs to the methylmalonyl-CoA epimerase family.</text>
</comment>
<protein>
    <submittedName>
        <fullName evidence="4">Methylmalonyl-CoA epimerase</fullName>
        <ecNumber evidence="4">5.1.99.1</ecNumber>
    </submittedName>
</protein>
<evidence type="ECO:0000256" key="2">
    <source>
        <dbReference type="ARBA" id="ARBA00022723"/>
    </source>
</evidence>
<dbReference type="GO" id="GO:0046872">
    <property type="term" value="F:metal ion binding"/>
    <property type="evidence" value="ECO:0007669"/>
    <property type="project" value="UniProtKB-KW"/>
</dbReference>
<dbReference type="GO" id="GO:0046491">
    <property type="term" value="P:L-methylmalonyl-CoA metabolic process"/>
    <property type="evidence" value="ECO:0007669"/>
    <property type="project" value="TreeGrafter"/>
</dbReference>
<proteinExistence type="inferred from homology"/>
<keyword evidence="4" id="KW-0413">Isomerase</keyword>
<dbReference type="AlphaFoldDB" id="A0A9X4ASB8"/>
<organism evidence="4 5">
    <name type="scientific">Polyangium jinanense</name>
    <dbReference type="NCBI Taxonomy" id="2829994"/>
    <lineage>
        <taxon>Bacteria</taxon>
        <taxon>Pseudomonadati</taxon>
        <taxon>Myxococcota</taxon>
        <taxon>Polyangia</taxon>
        <taxon>Polyangiales</taxon>
        <taxon>Polyangiaceae</taxon>
        <taxon>Polyangium</taxon>
    </lineage>
</organism>
<dbReference type="InterPro" id="IPR037523">
    <property type="entry name" value="VOC_core"/>
</dbReference>
<dbReference type="Pfam" id="PF13669">
    <property type="entry name" value="Glyoxalase_4"/>
    <property type="match status" value="1"/>
</dbReference>
<dbReference type="PANTHER" id="PTHR43048:SF3">
    <property type="entry name" value="METHYLMALONYL-COA EPIMERASE, MITOCHONDRIAL"/>
    <property type="match status" value="1"/>
</dbReference>
<dbReference type="InterPro" id="IPR051785">
    <property type="entry name" value="MMCE/EMCE_epimerase"/>
</dbReference>
<dbReference type="Proteomes" id="UP001151081">
    <property type="component" value="Unassembled WGS sequence"/>
</dbReference>
<dbReference type="NCBIfam" id="TIGR03081">
    <property type="entry name" value="metmalonyl_epim"/>
    <property type="match status" value="1"/>
</dbReference>
<dbReference type="CDD" id="cd07249">
    <property type="entry name" value="MMCE"/>
    <property type="match status" value="1"/>
</dbReference>
<dbReference type="SUPFAM" id="SSF54593">
    <property type="entry name" value="Glyoxalase/Bleomycin resistance protein/Dihydroxybiphenyl dioxygenase"/>
    <property type="match status" value="1"/>
</dbReference>
<name>A0A9X4ASB8_9BACT</name>
<evidence type="ECO:0000256" key="1">
    <source>
        <dbReference type="ARBA" id="ARBA00009308"/>
    </source>
</evidence>
<dbReference type="Gene3D" id="3.10.180.10">
    <property type="entry name" value="2,3-Dihydroxybiphenyl 1,2-Dioxygenase, domain 1"/>
    <property type="match status" value="1"/>
</dbReference>
<dbReference type="EMBL" id="JAGTJJ010000003">
    <property type="protein sequence ID" value="MDC3980975.1"/>
    <property type="molecule type" value="Genomic_DNA"/>
</dbReference>
<dbReference type="PANTHER" id="PTHR43048">
    <property type="entry name" value="METHYLMALONYL-COA EPIMERASE"/>
    <property type="match status" value="1"/>
</dbReference>
<evidence type="ECO:0000259" key="3">
    <source>
        <dbReference type="PROSITE" id="PS51819"/>
    </source>
</evidence>
<dbReference type="PROSITE" id="PS51819">
    <property type="entry name" value="VOC"/>
    <property type="match status" value="1"/>
</dbReference>
<evidence type="ECO:0000313" key="5">
    <source>
        <dbReference type="Proteomes" id="UP001151081"/>
    </source>
</evidence>
<feature type="domain" description="VOC" evidence="3">
    <location>
        <begin position="6"/>
        <end position="133"/>
    </location>
</feature>
<comment type="caution">
    <text evidence="4">The sequence shown here is derived from an EMBL/GenBank/DDBJ whole genome shotgun (WGS) entry which is preliminary data.</text>
</comment>
<gene>
    <name evidence="4" type="primary">mce</name>
    <name evidence="4" type="ORF">KEG57_10735</name>
</gene>
<dbReference type="InterPro" id="IPR029068">
    <property type="entry name" value="Glyas_Bleomycin-R_OHBP_Dase"/>
</dbReference>
<dbReference type="InterPro" id="IPR017515">
    <property type="entry name" value="MeMalonyl-CoA_epimerase"/>
</dbReference>
<keyword evidence="2" id="KW-0479">Metal-binding</keyword>
<dbReference type="EC" id="5.1.99.1" evidence="4"/>
<dbReference type="RefSeq" id="WP_272419625.1">
    <property type="nucleotide sequence ID" value="NZ_JAGTJJ010000003.1"/>
</dbReference>
<evidence type="ECO:0000313" key="4">
    <source>
        <dbReference type="EMBL" id="MDC3980975.1"/>
    </source>
</evidence>
<accession>A0A9X4ASB8</accession>
<sequence length="138" mass="14918">MIKIKRIDHVAIAVDNIDHALVKWQQALGLEPGVRELVSSQKTEVVLLPVGESNVELIEPKGNEGLQKFLEKKGPGLHHIAVEVEGIEAALALLKSLHVPLIDETPRVGARGHKVAFLHPRATGGVLVELVEPEPSHG</sequence>
<dbReference type="GO" id="GO:0004493">
    <property type="term" value="F:methylmalonyl-CoA epimerase activity"/>
    <property type="evidence" value="ECO:0007669"/>
    <property type="project" value="UniProtKB-EC"/>
</dbReference>
<keyword evidence="5" id="KW-1185">Reference proteome</keyword>
<reference evidence="4 5" key="1">
    <citation type="submission" date="2021-04" db="EMBL/GenBank/DDBJ databases">
        <title>Genome analysis of Polyangium sp.</title>
        <authorList>
            <person name="Li Y."/>
            <person name="Wang J."/>
        </authorList>
    </citation>
    <scope>NUCLEOTIDE SEQUENCE [LARGE SCALE GENOMIC DNA]</scope>
    <source>
        <strain evidence="4 5">SDU14</strain>
    </source>
</reference>